<proteinExistence type="predicted"/>
<comment type="caution">
    <text evidence="1">The sequence shown here is derived from an EMBL/GenBank/DDBJ whole genome shotgun (WGS) entry which is preliminary data.</text>
</comment>
<name>A0ACC6V209_9CREN</name>
<dbReference type="EMBL" id="JZWT02000021">
    <property type="protein sequence ID" value="MFB6491112.1"/>
    <property type="molecule type" value="Genomic_DNA"/>
</dbReference>
<dbReference type="Proteomes" id="UP000033636">
    <property type="component" value="Unassembled WGS sequence"/>
</dbReference>
<organism evidence="1 2">
    <name type="scientific">Thermoproteus sp. AZ2</name>
    <dbReference type="NCBI Taxonomy" id="1609232"/>
    <lineage>
        <taxon>Archaea</taxon>
        <taxon>Thermoproteota</taxon>
        <taxon>Thermoprotei</taxon>
        <taxon>Thermoproteales</taxon>
        <taxon>Thermoproteaceae</taxon>
        <taxon>Thermoproteus</taxon>
    </lineage>
</organism>
<evidence type="ECO:0000313" key="2">
    <source>
        <dbReference type="Proteomes" id="UP000033636"/>
    </source>
</evidence>
<reference evidence="1" key="1">
    <citation type="submission" date="2024-07" db="EMBL/GenBank/DDBJ databases">
        <title>Metagenome and Metagenome-Assembled Genomes of Archaea from a hot spring from the geothermal field of Los Azufres, Mexico.</title>
        <authorList>
            <person name="Marin-Paredes R."/>
            <person name="Martinez-Romero E."/>
            <person name="Servin-Garciduenas L.E."/>
        </authorList>
    </citation>
    <scope>NUCLEOTIDE SEQUENCE</scope>
</reference>
<evidence type="ECO:0000313" key="1">
    <source>
        <dbReference type="EMBL" id="MFB6491112.1"/>
    </source>
</evidence>
<accession>A0ACC6V209</accession>
<sequence>MFSGMTLIYGAPGSGKTALAMRLVHERLKRGDKAFWISLAEGRDLLLSYAERLGYDLSGAEIWSAVLADPFAVMNHVVAVVSELAPSVVVVDQITSLSGVDLTQLALNALYRAIRESGADVLLTATEGVDVRLAHLADNVVHLYRPRGAPLWYMEVEKSRLAPAAPLRPFEIAEGRGVVFLDELALSKRAAGPYKTGIAGLDEALGGGLPPAWPCSGARRTRPL</sequence>
<gene>
    <name evidence="1" type="ORF">TU35_007730</name>
</gene>
<protein>
    <submittedName>
        <fullName evidence="1">ATPase domain-containing protein</fullName>
    </submittedName>
</protein>